<feature type="compositionally biased region" description="Basic and acidic residues" evidence="22">
    <location>
        <begin position="190"/>
        <end position="199"/>
    </location>
</feature>
<dbReference type="FunFam" id="1.10.510.10:FF:000571">
    <property type="entry name" value="Maternal embryonic leucine zipper kinase"/>
    <property type="match status" value="1"/>
</dbReference>
<feature type="binding site" evidence="18">
    <location>
        <position position="989"/>
    </location>
    <ligand>
        <name>ATP</name>
        <dbReference type="ChEBI" id="CHEBI:30616"/>
    </ligand>
</feature>
<evidence type="ECO:0000256" key="20">
    <source>
        <dbReference type="PROSITE-ProRule" id="PRU00042"/>
    </source>
</evidence>
<dbReference type="OrthoDB" id="7327383at2759"/>
<feature type="active site" description="Proton acceptor" evidence="17">
    <location>
        <position position="971"/>
    </location>
</feature>
<keyword evidence="10" id="KW-0862">Zinc</keyword>
<dbReference type="SUPFAM" id="SSF56112">
    <property type="entry name" value="Protein kinase-like (PK-like)"/>
    <property type="match status" value="1"/>
</dbReference>
<sequence>MVDETTGSDVSCKTEDEFKRDCLFHVPDADHANHHSTNYSRQSLPRNLRLEQANSADQQQWKVIANGFIPQNTRFGPLVGVVNDQSTGESKNCWKVYRSVDDYFHLDLSDQSRSNWMRFVTLQSDPVKQNLVACQIESEIYFYSTKPIAADTELVVWYSREYAARLGHLPCNDLTKMSFTIRVELEKSQAEQEKTRHIVDNSNNNNNDDDNMARMSSSPCCSVKTSNLGDEGYCSNEISTTPASYYQPSSDTDSEGSVVEYGRRLDQTIVREMVSPKDDDLTKPKSSSDKLPSAVAVEDVASATVGDSRPNRPGVIRVVPKRRAQVDPSTAGEACSTAGQALNFNAADDSWFRTRNYQGLLSNGHCDVPSSEGGGILSANNAQLPAYVKSISSTAFGHLLWNGTHFGNLQWNKWHGCYQPLFPQASPFTGGRQLSAFSPIPSHSNGALAGYPSLNVPFDLSFRAHFRNSATPEIQTAAPCNADVGGSPAKCPRRLSTTGQSGAAVNRAHGKTRYECDQCSKVFGQLSNLKVHMRTHTGERPFKCNVCGKEFTQLAHLQKHNLTDDELEILPIFPKLQTYPIINPSFTGEKPHRCEVCHKRFSSTSNLKTHLRLHNGQKPYACDACPSKFTQFVHLKLHKRLHTNERPYNCNTCNKKYISPSGLRTHWRTTSCKPTADIFQYACAENHHQGQEDVRGRQSEKLNFEMAFNEENRVSSTTPGFMRNATPAVLSRVVLFVVVVGLELVSFELCSVITETLQVMMEEKKSLKTDEWKPFDGRVRSTKAANKVAKKSNLDNLMEVSFAEKVTEDNARLEKQALEEVMESIILNMKALSLCNEIKGKKLRFGDFTMCKQIGRGQFGRIFLSFYKNNKKYYALKTLNLENALKKMPYSYIEQEVNLHSKLDHPHIIQCYNTFFVDKYLVFVLELAPYGSLSKQLKKGVPLTEEVALNYMHQIVSALQYLHSKGYIHRDVKPDNILVDASGKLKLADFGLAADFRKKKKHHTYCGTARYMSPEVIGRQAYDEKVDVWALGILLYQFLVGNVPFDGSTNQEVTSNVRNKELVIPDGLSEEAKDLIKKLLTKDPKKRISLSNILGCSPESLQLKNCLFKISVTDFTLYMQKFATAEFKHSICRQLSVQKLDVQQHAVDQTKKYVFNLRLVKQHLEAFEANIK</sequence>
<dbReference type="FunFam" id="3.30.160.60:FF:000833">
    <property type="entry name" value="PR domain zinc finger protein"/>
    <property type="match status" value="1"/>
</dbReference>
<comment type="catalytic activity">
    <reaction evidence="15">
        <text>L-threonyl-[protein] + ATP = O-phospho-L-threonyl-[protein] + ADP + H(+)</text>
        <dbReference type="Rhea" id="RHEA:46608"/>
        <dbReference type="Rhea" id="RHEA-COMP:11060"/>
        <dbReference type="Rhea" id="RHEA-COMP:11605"/>
        <dbReference type="ChEBI" id="CHEBI:15378"/>
        <dbReference type="ChEBI" id="CHEBI:30013"/>
        <dbReference type="ChEBI" id="CHEBI:30616"/>
        <dbReference type="ChEBI" id="CHEBI:61977"/>
        <dbReference type="ChEBI" id="CHEBI:456216"/>
        <dbReference type="EC" id="2.7.11.1"/>
    </reaction>
</comment>
<feature type="domain" description="C2H2-type" evidence="24">
    <location>
        <begin position="514"/>
        <end position="541"/>
    </location>
</feature>
<evidence type="ECO:0000256" key="6">
    <source>
        <dbReference type="ARBA" id="ARBA00022737"/>
    </source>
</evidence>
<dbReference type="SMART" id="SM00220">
    <property type="entry name" value="S_TKc"/>
    <property type="match status" value="1"/>
</dbReference>
<accession>A0A0V1BEH3</accession>
<feature type="domain" description="C2H2-type" evidence="24">
    <location>
        <begin position="620"/>
        <end position="647"/>
    </location>
</feature>
<dbReference type="Proteomes" id="UP000054776">
    <property type="component" value="Unassembled WGS sequence"/>
</dbReference>
<dbReference type="InParanoid" id="A0A0V1BEH3"/>
<gene>
    <name evidence="26" type="primary">PRDM1</name>
    <name evidence="26" type="ORF">T01_12575</name>
</gene>
<evidence type="ECO:0000256" key="1">
    <source>
        <dbReference type="ARBA" id="ARBA00001946"/>
    </source>
</evidence>
<evidence type="ECO:0000256" key="19">
    <source>
        <dbReference type="PIRSR" id="PIRSR630616-3"/>
    </source>
</evidence>
<comment type="catalytic activity">
    <reaction evidence="16">
        <text>L-seryl-[protein] + ATP = O-phospho-L-seryl-[protein] + ADP + H(+)</text>
        <dbReference type="Rhea" id="RHEA:17989"/>
        <dbReference type="Rhea" id="RHEA-COMP:9863"/>
        <dbReference type="Rhea" id="RHEA-COMP:11604"/>
        <dbReference type="ChEBI" id="CHEBI:15378"/>
        <dbReference type="ChEBI" id="CHEBI:29999"/>
        <dbReference type="ChEBI" id="CHEBI:30616"/>
        <dbReference type="ChEBI" id="CHEBI:83421"/>
        <dbReference type="ChEBI" id="CHEBI:456216"/>
        <dbReference type="EC" id="2.7.11.1"/>
    </reaction>
</comment>
<dbReference type="PANTHER" id="PTHR24350">
    <property type="entry name" value="SERINE/THREONINE-PROTEIN KINASE IAL-RELATED"/>
    <property type="match status" value="1"/>
</dbReference>
<feature type="domain" description="C2H2-type" evidence="24">
    <location>
        <begin position="542"/>
        <end position="560"/>
    </location>
</feature>
<evidence type="ECO:0000256" key="15">
    <source>
        <dbReference type="ARBA" id="ARBA00047899"/>
    </source>
</evidence>
<evidence type="ECO:0000256" key="2">
    <source>
        <dbReference type="ARBA" id="ARBA00006991"/>
    </source>
</evidence>
<feature type="cross-link" description="Glycyl lysine isopeptide (Lys-Gly) (interchain with G-Cter in SUMO2)" evidence="19">
    <location>
        <position position="973"/>
    </location>
</feature>
<dbReference type="PROSITE" id="PS50011">
    <property type="entry name" value="PROTEIN_KINASE_DOM"/>
    <property type="match status" value="1"/>
</dbReference>
<organism evidence="26 27">
    <name type="scientific">Trichinella spiralis</name>
    <name type="common">Trichina worm</name>
    <dbReference type="NCBI Taxonomy" id="6334"/>
    <lineage>
        <taxon>Eukaryota</taxon>
        <taxon>Metazoa</taxon>
        <taxon>Ecdysozoa</taxon>
        <taxon>Nematoda</taxon>
        <taxon>Enoplea</taxon>
        <taxon>Dorylaimia</taxon>
        <taxon>Trichinellida</taxon>
        <taxon>Trichinellidae</taxon>
        <taxon>Trichinella</taxon>
    </lineage>
</organism>
<dbReference type="EMBL" id="JYDH01000056">
    <property type="protein sequence ID" value="KRY35231.1"/>
    <property type="molecule type" value="Genomic_DNA"/>
</dbReference>
<keyword evidence="13" id="KW-0804">Transcription</keyword>
<evidence type="ECO:0000256" key="5">
    <source>
        <dbReference type="ARBA" id="ARBA00022723"/>
    </source>
</evidence>
<evidence type="ECO:0000256" key="14">
    <source>
        <dbReference type="ARBA" id="ARBA00023242"/>
    </source>
</evidence>
<dbReference type="InterPro" id="IPR011009">
    <property type="entry name" value="Kinase-like_dom_sf"/>
</dbReference>
<feature type="binding site" evidence="18">
    <location>
        <begin position="926"/>
        <end position="928"/>
    </location>
    <ligand>
        <name>ATP</name>
        <dbReference type="ChEBI" id="CHEBI:30616"/>
    </ligand>
</feature>
<dbReference type="SMART" id="SM00355">
    <property type="entry name" value="ZnF_C2H2"/>
    <property type="match status" value="5"/>
</dbReference>
<dbReference type="InterPro" id="IPR030616">
    <property type="entry name" value="Aur-like"/>
</dbReference>
<dbReference type="GO" id="GO:0004674">
    <property type="term" value="F:protein serine/threonine kinase activity"/>
    <property type="evidence" value="ECO:0007669"/>
    <property type="project" value="UniProtKB-KW"/>
</dbReference>
<evidence type="ECO:0000256" key="4">
    <source>
        <dbReference type="ARBA" id="ARBA00022679"/>
    </source>
</evidence>
<evidence type="ECO:0000256" key="22">
    <source>
        <dbReference type="SAM" id="MobiDB-lite"/>
    </source>
</evidence>
<dbReference type="Gene3D" id="2.170.270.10">
    <property type="entry name" value="SET domain"/>
    <property type="match status" value="1"/>
</dbReference>
<evidence type="ECO:0000256" key="9">
    <source>
        <dbReference type="ARBA" id="ARBA00022777"/>
    </source>
</evidence>
<dbReference type="SUPFAM" id="SSF82199">
    <property type="entry name" value="SET domain"/>
    <property type="match status" value="1"/>
</dbReference>
<feature type="domain" description="C2H2-type" evidence="24">
    <location>
        <begin position="592"/>
        <end position="619"/>
    </location>
</feature>
<evidence type="ECO:0000256" key="3">
    <source>
        <dbReference type="ARBA" id="ARBA00022527"/>
    </source>
</evidence>
<evidence type="ECO:0000256" key="7">
    <source>
        <dbReference type="ARBA" id="ARBA00022741"/>
    </source>
</evidence>
<keyword evidence="12" id="KW-0805">Transcription regulation</keyword>
<keyword evidence="14" id="KW-0539">Nucleus</keyword>
<keyword evidence="11 18" id="KW-0067">ATP-binding</keyword>
<evidence type="ECO:0000256" key="18">
    <source>
        <dbReference type="PIRSR" id="PIRSR630616-2"/>
    </source>
</evidence>
<feature type="region of interest" description="Disordered" evidence="22">
    <location>
        <begin position="190"/>
        <end position="218"/>
    </location>
</feature>
<feature type="binding site" evidence="18 21">
    <location>
        <position position="877"/>
    </location>
    <ligand>
        <name>ATP</name>
        <dbReference type="ChEBI" id="CHEBI:30616"/>
    </ligand>
</feature>
<feature type="domain" description="C2H2-type" evidence="24">
    <location>
        <begin position="648"/>
        <end position="675"/>
    </location>
</feature>
<dbReference type="InterPro" id="IPR046341">
    <property type="entry name" value="SET_dom_sf"/>
</dbReference>
<dbReference type="Pfam" id="PF00096">
    <property type="entry name" value="zf-C2H2"/>
    <property type="match status" value="4"/>
</dbReference>
<dbReference type="PROSITE" id="PS00028">
    <property type="entry name" value="ZINC_FINGER_C2H2_1"/>
    <property type="match status" value="3"/>
</dbReference>
<dbReference type="PROSITE" id="PS00107">
    <property type="entry name" value="PROTEIN_KINASE_ATP"/>
    <property type="match status" value="1"/>
</dbReference>
<evidence type="ECO:0000256" key="8">
    <source>
        <dbReference type="ARBA" id="ARBA00022771"/>
    </source>
</evidence>
<feature type="compositionally biased region" description="Basic and acidic residues" evidence="22">
    <location>
        <begin position="274"/>
        <end position="288"/>
    </location>
</feature>
<dbReference type="FunFam" id="3.30.160.60:FF:000262">
    <property type="entry name" value="PR domain zinc finger protein 1"/>
    <property type="match status" value="1"/>
</dbReference>
<dbReference type="GO" id="GO:0008270">
    <property type="term" value="F:zinc ion binding"/>
    <property type="evidence" value="ECO:0007669"/>
    <property type="project" value="UniProtKB-KW"/>
</dbReference>
<dbReference type="Gene3D" id="1.10.510.10">
    <property type="entry name" value="Transferase(Phosphotransferase) domain 1"/>
    <property type="match status" value="1"/>
</dbReference>
<comment type="similarity">
    <text evidence="2">Belongs to the krueppel C2H2-type zinc-finger protein family.</text>
</comment>
<comment type="caution">
    <text evidence="26">The sequence shown here is derived from an EMBL/GenBank/DDBJ whole genome shotgun (WGS) entry which is preliminary data.</text>
</comment>
<evidence type="ECO:0000256" key="12">
    <source>
        <dbReference type="ARBA" id="ARBA00023015"/>
    </source>
</evidence>
<evidence type="ECO:0000259" key="24">
    <source>
        <dbReference type="PROSITE" id="PS50157"/>
    </source>
</evidence>
<dbReference type="Pfam" id="PF00069">
    <property type="entry name" value="Pkinase"/>
    <property type="match status" value="1"/>
</dbReference>
<protein>
    <submittedName>
        <fullName evidence="26">PR domain zinc finger protein 1</fullName>
    </submittedName>
</protein>
<dbReference type="GO" id="GO:0005524">
    <property type="term" value="F:ATP binding"/>
    <property type="evidence" value="ECO:0007669"/>
    <property type="project" value="UniProtKB-UniRule"/>
</dbReference>
<keyword evidence="3" id="KW-0723">Serine/threonine-protein kinase</keyword>
<dbReference type="InterPro" id="IPR017441">
    <property type="entry name" value="Protein_kinase_ATP_BS"/>
</dbReference>
<evidence type="ECO:0000256" key="16">
    <source>
        <dbReference type="ARBA" id="ARBA00048679"/>
    </source>
</evidence>
<dbReference type="InterPro" id="IPR013087">
    <property type="entry name" value="Znf_C2H2_type"/>
</dbReference>
<dbReference type="InterPro" id="IPR008271">
    <property type="entry name" value="Ser/Thr_kinase_AS"/>
</dbReference>
<keyword evidence="27" id="KW-1185">Reference proteome</keyword>
<evidence type="ECO:0000256" key="11">
    <source>
        <dbReference type="ARBA" id="ARBA00022840"/>
    </source>
</evidence>
<reference evidence="26 27" key="1">
    <citation type="submission" date="2015-01" db="EMBL/GenBank/DDBJ databases">
        <title>Evolution of Trichinella species and genotypes.</title>
        <authorList>
            <person name="Korhonen P.K."/>
            <person name="Edoardo P."/>
            <person name="Giuseppe L.R."/>
            <person name="Gasser R.B."/>
        </authorList>
    </citation>
    <scope>NUCLEOTIDE SEQUENCE [LARGE SCALE GENOMIC DNA]</scope>
    <source>
        <strain evidence="26">ISS3</strain>
    </source>
</reference>
<dbReference type="Gene3D" id="3.30.160.60">
    <property type="entry name" value="Classic Zinc Finger"/>
    <property type="match status" value="5"/>
</dbReference>
<proteinExistence type="inferred from homology"/>
<keyword evidence="5" id="KW-0479">Metal-binding</keyword>
<keyword evidence="7 18" id="KW-0547">Nucleotide-binding</keyword>
<dbReference type="FunFam" id="3.30.160.60:FF:000748">
    <property type="entry name" value="PR domain zinc finger protein"/>
    <property type="match status" value="1"/>
</dbReference>
<feature type="domain" description="Protein kinase" evidence="23">
    <location>
        <begin position="848"/>
        <end position="1101"/>
    </location>
</feature>
<comment type="cofactor">
    <cofactor evidence="1">
        <name>Mg(2+)</name>
        <dbReference type="ChEBI" id="CHEBI:18420"/>
    </cofactor>
</comment>
<evidence type="ECO:0000313" key="27">
    <source>
        <dbReference type="Proteomes" id="UP000054776"/>
    </source>
</evidence>
<dbReference type="InterPro" id="IPR000719">
    <property type="entry name" value="Prot_kinase_dom"/>
</dbReference>
<dbReference type="InterPro" id="IPR036236">
    <property type="entry name" value="Znf_C2H2_sf"/>
</dbReference>
<dbReference type="AlphaFoldDB" id="A0A0V1BEH3"/>
<name>A0A0V1BEH3_TRISP</name>
<evidence type="ECO:0000256" key="10">
    <source>
        <dbReference type="ARBA" id="ARBA00022833"/>
    </source>
</evidence>
<dbReference type="STRING" id="6334.A0A0V1BEH3"/>
<dbReference type="SUPFAM" id="SSF57667">
    <property type="entry name" value="beta-beta-alpha zinc fingers"/>
    <property type="match status" value="3"/>
</dbReference>
<feature type="domain" description="SET" evidence="25">
    <location>
        <begin position="48"/>
        <end position="159"/>
    </location>
</feature>
<dbReference type="PROSITE" id="PS50280">
    <property type="entry name" value="SET"/>
    <property type="match status" value="1"/>
</dbReference>
<keyword evidence="9" id="KW-0418">Kinase</keyword>
<keyword evidence="6" id="KW-0677">Repeat</keyword>
<dbReference type="Pfam" id="PF21549">
    <property type="entry name" value="PRDM2_PR"/>
    <property type="match status" value="1"/>
</dbReference>
<evidence type="ECO:0000256" key="17">
    <source>
        <dbReference type="PIRSR" id="PIRSR630616-1"/>
    </source>
</evidence>
<evidence type="ECO:0000259" key="23">
    <source>
        <dbReference type="PROSITE" id="PS50011"/>
    </source>
</evidence>
<evidence type="ECO:0000313" key="26">
    <source>
        <dbReference type="EMBL" id="KRY35231.1"/>
    </source>
</evidence>
<dbReference type="InterPro" id="IPR001214">
    <property type="entry name" value="SET_dom"/>
</dbReference>
<dbReference type="FunFam" id="3.30.160.60:FF:000761">
    <property type="entry name" value="Zinc finger protein 449"/>
    <property type="match status" value="1"/>
</dbReference>
<dbReference type="FunFam" id="3.30.160.60:FF:000624">
    <property type="entry name" value="zinc finger protein 697"/>
    <property type="match status" value="1"/>
</dbReference>
<dbReference type="PROSITE" id="PS00108">
    <property type="entry name" value="PROTEIN_KINASE_ST"/>
    <property type="match status" value="1"/>
</dbReference>
<keyword evidence="4" id="KW-0808">Transferase</keyword>
<evidence type="ECO:0000256" key="21">
    <source>
        <dbReference type="PROSITE-ProRule" id="PRU10141"/>
    </source>
</evidence>
<feature type="region of interest" description="Disordered" evidence="22">
    <location>
        <begin position="274"/>
        <end position="293"/>
    </location>
</feature>
<evidence type="ECO:0000256" key="13">
    <source>
        <dbReference type="ARBA" id="ARBA00023163"/>
    </source>
</evidence>
<dbReference type="PROSITE" id="PS50157">
    <property type="entry name" value="ZINC_FINGER_C2H2_2"/>
    <property type="match status" value="5"/>
</dbReference>
<keyword evidence="8 20" id="KW-0863">Zinc-finger</keyword>
<evidence type="ECO:0000259" key="25">
    <source>
        <dbReference type="PROSITE" id="PS50280"/>
    </source>
</evidence>